<protein>
    <submittedName>
        <fullName evidence="3">Uncharacterized protein</fullName>
    </submittedName>
</protein>
<sequence length="113" mass="11624">MAVAAAFTYTQQAPNAAALYDFAIITAAQTVAANKAYRATTAAFTVTLPAAMTAGQWVVIGRDQTAGTTTIGRNSQTIDAVAADFTIDVNKPIVLFLCTGAGTIVTRAIGQLP</sequence>
<evidence type="ECO:0000313" key="2">
    <source>
        <dbReference type="EMBL" id="CAB4188019.1"/>
    </source>
</evidence>
<proteinExistence type="predicted"/>
<dbReference type="EMBL" id="LR797417">
    <property type="protein sequence ID" value="CAB4214838.1"/>
    <property type="molecule type" value="Genomic_DNA"/>
</dbReference>
<name>A0A6J5S4V1_9CAUD</name>
<reference evidence="3" key="1">
    <citation type="submission" date="2020-05" db="EMBL/GenBank/DDBJ databases">
        <authorList>
            <person name="Chiriac C."/>
            <person name="Salcher M."/>
            <person name="Ghai R."/>
            <person name="Kavagutti S V."/>
        </authorList>
    </citation>
    <scope>NUCLEOTIDE SEQUENCE</scope>
</reference>
<dbReference type="EMBL" id="LR797118">
    <property type="protein sequence ID" value="CAB4188019.1"/>
    <property type="molecule type" value="Genomic_DNA"/>
</dbReference>
<organism evidence="3">
    <name type="scientific">uncultured Caudovirales phage</name>
    <dbReference type="NCBI Taxonomy" id="2100421"/>
    <lineage>
        <taxon>Viruses</taxon>
        <taxon>Duplodnaviria</taxon>
        <taxon>Heunggongvirae</taxon>
        <taxon>Uroviricota</taxon>
        <taxon>Caudoviricetes</taxon>
        <taxon>Peduoviridae</taxon>
        <taxon>Maltschvirus</taxon>
        <taxon>Maltschvirus maltsch</taxon>
    </lineage>
</organism>
<dbReference type="EMBL" id="LR797324">
    <property type="protein sequence ID" value="CAB4202364.1"/>
    <property type="molecule type" value="Genomic_DNA"/>
</dbReference>
<evidence type="ECO:0000313" key="4">
    <source>
        <dbReference type="EMBL" id="CAB4214838.1"/>
    </source>
</evidence>
<accession>A0A6J5S4V1</accession>
<evidence type="ECO:0000313" key="3">
    <source>
        <dbReference type="EMBL" id="CAB4202364.1"/>
    </source>
</evidence>
<dbReference type="EMBL" id="LR797050">
    <property type="protein sequence ID" value="CAB4184039.1"/>
    <property type="molecule type" value="Genomic_DNA"/>
</dbReference>
<evidence type="ECO:0000313" key="1">
    <source>
        <dbReference type="EMBL" id="CAB4184039.1"/>
    </source>
</evidence>
<gene>
    <name evidence="1" type="ORF">UFOVP1107_44</name>
    <name evidence="2" type="ORF">UFOVP1171_43</name>
    <name evidence="3" type="ORF">UFOVP1375_7</name>
    <name evidence="4" type="ORF">UFOVP1471_39</name>
</gene>